<feature type="transmembrane region" description="Helical" evidence="11">
    <location>
        <begin position="112"/>
        <end position="136"/>
    </location>
</feature>
<keyword evidence="9" id="KW-0625">Polysaccharide transport</keyword>
<evidence type="ECO:0000259" key="12">
    <source>
        <dbReference type="PROSITE" id="PS51012"/>
    </source>
</evidence>
<dbReference type="Pfam" id="PF01061">
    <property type="entry name" value="ABC2_membrane"/>
    <property type="match status" value="1"/>
</dbReference>
<comment type="similarity">
    <text evidence="2 11">Belongs to the ABC-2 integral membrane protein family.</text>
</comment>
<feature type="transmembrane region" description="Helical" evidence="11">
    <location>
        <begin position="229"/>
        <end position="248"/>
    </location>
</feature>
<dbReference type="Proteomes" id="UP000190460">
    <property type="component" value="Unassembled WGS sequence"/>
</dbReference>
<evidence type="ECO:0000256" key="10">
    <source>
        <dbReference type="ARBA" id="ARBA00023136"/>
    </source>
</evidence>
<evidence type="ECO:0000313" key="13">
    <source>
        <dbReference type="EMBL" id="SKA84006.1"/>
    </source>
</evidence>
<keyword evidence="7" id="KW-0972">Capsule biogenesis/degradation</keyword>
<dbReference type="EMBL" id="FUYB01000012">
    <property type="protein sequence ID" value="SKA84006.1"/>
    <property type="molecule type" value="Genomic_DNA"/>
</dbReference>
<evidence type="ECO:0000256" key="6">
    <source>
        <dbReference type="ARBA" id="ARBA00022692"/>
    </source>
</evidence>
<protein>
    <recommendedName>
        <fullName evidence="11">Transport permease protein</fullName>
    </recommendedName>
</protein>
<dbReference type="RefSeq" id="WP_078922943.1">
    <property type="nucleotide sequence ID" value="NZ_FUYB01000012.1"/>
</dbReference>
<dbReference type="PANTHER" id="PTHR30413:SF10">
    <property type="entry name" value="CAPSULE POLYSACCHARIDE EXPORT INNER-MEMBRANE PROTEIN CTRC"/>
    <property type="match status" value="1"/>
</dbReference>
<evidence type="ECO:0000256" key="2">
    <source>
        <dbReference type="ARBA" id="ARBA00007783"/>
    </source>
</evidence>
<dbReference type="InterPro" id="IPR013525">
    <property type="entry name" value="ABC2_TM"/>
</dbReference>
<evidence type="ECO:0000256" key="9">
    <source>
        <dbReference type="ARBA" id="ARBA00023047"/>
    </source>
</evidence>
<keyword evidence="10 11" id="KW-0472">Membrane</keyword>
<evidence type="ECO:0000256" key="11">
    <source>
        <dbReference type="RuleBase" id="RU361157"/>
    </source>
</evidence>
<dbReference type="GO" id="GO:0043190">
    <property type="term" value="C:ATP-binding cassette (ABC) transporter complex"/>
    <property type="evidence" value="ECO:0007669"/>
    <property type="project" value="InterPro"/>
</dbReference>
<sequence length="262" mass="29904">MSEILDALTVQARVILAFILRDMRTRFGRSRLGYFWAVFEPLTMILALAFIFGLMDRGAPINVDIHLFFFTGIIPWMLFSRGVSMMSNAIESTTALLTYPQVKAVDMIIARIILEFATLFIVSLIYLCFLYFWGILDRIESILMSIVVLMLAILLGSGFGLVGGVIKLYFPGYSSFQALLMRVMFFVSGVFFVADSLPSVIRDGLWYNPVLHLIEWERSVFFYGFESQFYQPIYPLLWILSLGFLGLAGERVTRSKLRQLGI</sequence>
<keyword evidence="3 11" id="KW-0813">Transport</keyword>
<dbReference type="PRINTS" id="PR00164">
    <property type="entry name" value="ABC2TRNSPORT"/>
</dbReference>
<dbReference type="GO" id="GO:0015920">
    <property type="term" value="P:lipopolysaccharide transport"/>
    <property type="evidence" value="ECO:0007669"/>
    <property type="project" value="TreeGrafter"/>
</dbReference>
<dbReference type="GO" id="GO:0140359">
    <property type="term" value="F:ABC-type transporter activity"/>
    <property type="evidence" value="ECO:0007669"/>
    <property type="project" value="InterPro"/>
</dbReference>
<dbReference type="InterPro" id="IPR047817">
    <property type="entry name" value="ABC2_TM_bact-type"/>
</dbReference>
<dbReference type="InterPro" id="IPR000412">
    <property type="entry name" value="ABC_2_transport"/>
</dbReference>
<name>A0A1T4X375_9GAMM</name>
<evidence type="ECO:0000256" key="8">
    <source>
        <dbReference type="ARBA" id="ARBA00022989"/>
    </source>
</evidence>
<feature type="domain" description="ABC transmembrane type-2" evidence="12">
    <location>
        <begin position="32"/>
        <end position="255"/>
    </location>
</feature>
<dbReference type="OrthoDB" id="9814458at2"/>
<dbReference type="PANTHER" id="PTHR30413">
    <property type="entry name" value="INNER MEMBRANE TRANSPORT PERMEASE"/>
    <property type="match status" value="1"/>
</dbReference>
<dbReference type="GO" id="GO:0015774">
    <property type="term" value="P:polysaccharide transport"/>
    <property type="evidence" value="ECO:0007669"/>
    <property type="project" value="UniProtKB-KW"/>
</dbReference>
<evidence type="ECO:0000256" key="3">
    <source>
        <dbReference type="ARBA" id="ARBA00022448"/>
    </source>
</evidence>
<gene>
    <name evidence="13" type="ORF">SAMN02745130_02471</name>
</gene>
<dbReference type="AlphaFoldDB" id="A0A1T4X375"/>
<feature type="transmembrane region" description="Helical" evidence="11">
    <location>
        <begin position="178"/>
        <end position="201"/>
    </location>
</feature>
<dbReference type="STRING" id="92487.SAMN02745130_02471"/>
<keyword evidence="5" id="KW-0762">Sugar transport</keyword>
<evidence type="ECO:0000256" key="5">
    <source>
        <dbReference type="ARBA" id="ARBA00022597"/>
    </source>
</evidence>
<organism evidence="13 14">
    <name type="scientific">Thiothrix eikelboomii</name>
    <dbReference type="NCBI Taxonomy" id="92487"/>
    <lineage>
        <taxon>Bacteria</taxon>
        <taxon>Pseudomonadati</taxon>
        <taxon>Pseudomonadota</taxon>
        <taxon>Gammaproteobacteria</taxon>
        <taxon>Thiotrichales</taxon>
        <taxon>Thiotrichaceae</taxon>
        <taxon>Thiothrix</taxon>
    </lineage>
</organism>
<keyword evidence="6 11" id="KW-0812">Transmembrane</keyword>
<proteinExistence type="inferred from homology"/>
<feature type="transmembrane region" description="Helical" evidence="11">
    <location>
        <begin position="61"/>
        <end position="79"/>
    </location>
</feature>
<reference evidence="13 14" key="1">
    <citation type="submission" date="2017-02" db="EMBL/GenBank/DDBJ databases">
        <authorList>
            <person name="Peterson S.W."/>
        </authorList>
    </citation>
    <scope>NUCLEOTIDE SEQUENCE [LARGE SCALE GENOMIC DNA]</scope>
    <source>
        <strain evidence="13 14">ATCC 49788</strain>
    </source>
</reference>
<evidence type="ECO:0000256" key="1">
    <source>
        <dbReference type="ARBA" id="ARBA00004651"/>
    </source>
</evidence>
<accession>A0A1T4X375</accession>
<dbReference type="PROSITE" id="PS51012">
    <property type="entry name" value="ABC_TM2"/>
    <property type="match status" value="1"/>
</dbReference>
<evidence type="ECO:0000313" key="14">
    <source>
        <dbReference type="Proteomes" id="UP000190460"/>
    </source>
</evidence>
<feature type="transmembrane region" description="Helical" evidence="11">
    <location>
        <begin position="142"/>
        <end position="166"/>
    </location>
</feature>
<comment type="subcellular location">
    <subcellularLocation>
        <location evidence="11">Cell inner membrane</location>
        <topology evidence="11">Multi-pass membrane protein</topology>
    </subcellularLocation>
    <subcellularLocation>
        <location evidence="1">Cell membrane</location>
        <topology evidence="1">Multi-pass membrane protein</topology>
    </subcellularLocation>
</comment>
<evidence type="ECO:0000256" key="7">
    <source>
        <dbReference type="ARBA" id="ARBA00022903"/>
    </source>
</evidence>
<keyword evidence="8 11" id="KW-1133">Transmembrane helix</keyword>
<keyword evidence="14" id="KW-1185">Reference proteome</keyword>
<feature type="transmembrane region" description="Helical" evidence="11">
    <location>
        <begin position="33"/>
        <end position="55"/>
    </location>
</feature>
<keyword evidence="4 11" id="KW-1003">Cell membrane</keyword>
<evidence type="ECO:0000256" key="4">
    <source>
        <dbReference type="ARBA" id="ARBA00022475"/>
    </source>
</evidence>